<dbReference type="Proteomes" id="UP000035680">
    <property type="component" value="Unassembled WGS sequence"/>
</dbReference>
<dbReference type="Gene3D" id="3.40.390.10">
    <property type="entry name" value="Collagenase (Catalytic Domain)"/>
    <property type="match status" value="1"/>
</dbReference>
<accession>A0A0K0EU57</accession>
<sequence length="124" mass="14475">MAINFGSVGFLIGRKLILYVDNNYNEFRNRMTPPGFLLQLESSLFFPLSSLWRPWYPIIGNTKITKCFVQQRNKQTDNGTKYNGHGNRTLVEKIADNGGIKLAHRALMKYHKEKICIMKRYYIV</sequence>
<dbReference type="AlphaFoldDB" id="A0A0K0EU57"/>
<dbReference type="WBParaSite" id="SVE_0005000.1">
    <property type="protein sequence ID" value="SVE_0005000.1"/>
    <property type="gene ID" value="SVE_0005000"/>
</dbReference>
<evidence type="ECO:0000313" key="2">
    <source>
        <dbReference type="WBParaSite" id="SVE_0005000.1"/>
    </source>
</evidence>
<keyword evidence="1" id="KW-1185">Reference proteome</keyword>
<proteinExistence type="predicted"/>
<reference evidence="2" key="2">
    <citation type="submission" date="2015-08" db="UniProtKB">
        <authorList>
            <consortium name="WormBaseParasite"/>
        </authorList>
    </citation>
    <scope>IDENTIFICATION</scope>
</reference>
<dbReference type="GO" id="GO:0004222">
    <property type="term" value="F:metalloendopeptidase activity"/>
    <property type="evidence" value="ECO:0007669"/>
    <property type="project" value="InterPro"/>
</dbReference>
<organism evidence="1 2">
    <name type="scientific">Strongyloides venezuelensis</name>
    <name type="common">Threadworm</name>
    <dbReference type="NCBI Taxonomy" id="75913"/>
    <lineage>
        <taxon>Eukaryota</taxon>
        <taxon>Metazoa</taxon>
        <taxon>Ecdysozoa</taxon>
        <taxon>Nematoda</taxon>
        <taxon>Chromadorea</taxon>
        <taxon>Rhabditida</taxon>
        <taxon>Tylenchina</taxon>
        <taxon>Panagrolaimomorpha</taxon>
        <taxon>Strongyloidoidea</taxon>
        <taxon>Strongyloididae</taxon>
        <taxon>Strongyloides</taxon>
    </lineage>
</organism>
<protein>
    <submittedName>
        <fullName evidence="2">Uncharacterized protein</fullName>
    </submittedName>
</protein>
<evidence type="ECO:0000313" key="1">
    <source>
        <dbReference type="Proteomes" id="UP000035680"/>
    </source>
</evidence>
<reference evidence="1" key="1">
    <citation type="submission" date="2014-07" db="EMBL/GenBank/DDBJ databases">
        <authorList>
            <person name="Martin A.A"/>
            <person name="De Silva N."/>
        </authorList>
    </citation>
    <scope>NUCLEOTIDE SEQUENCE</scope>
</reference>
<dbReference type="InterPro" id="IPR000718">
    <property type="entry name" value="Peptidase_M13"/>
</dbReference>
<dbReference type="PROSITE" id="PS51885">
    <property type="entry name" value="NEPRILYSIN"/>
    <property type="match status" value="1"/>
</dbReference>
<name>A0A0K0EU57_STRVS</name>
<dbReference type="SUPFAM" id="SSF55486">
    <property type="entry name" value="Metalloproteases ('zincins'), catalytic domain"/>
    <property type="match status" value="1"/>
</dbReference>
<dbReference type="InterPro" id="IPR024079">
    <property type="entry name" value="MetalloPept_cat_dom_sf"/>
</dbReference>
<dbReference type="GO" id="GO:0006508">
    <property type="term" value="P:proteolysis"/>
    <property type="evidence" value="ECO:0007669"/>
    <property type="project" value="InterPro"/>
</dbReference>